<evidence type="ECO:0000256" key="3">
    <source>
        <dbReference type="ARBA" id="ARBA00023125"/>
    </source>
</evidence>
<evidence type="ECO:0000259" key="5">
    <source>
        <dbReference type="PROSITE" id="PS50937"/>
    </source>
</evidence>
<dbReference type="EMBL" id="JAGQEX010000013">
    <property type="protein sequence ID" value="MDV5977292.1"/>
    <property type="molecule type" value="Genomic_DNA"/>
</dbReference>
<dbReference type="InterPro" id="IPR012925">
    <property type="entry name" value="TipAS_dom"/>
</dbReference>
<dbReference type="Gene3D" id="1.10.1660.10">
    <property type="match status" value="1"/>
</dbReference>
<dbReference type="PANTHER" id="PTHR30204">
    <property type="entry name" value="REDOX-CYCLING DRUG-SENSING TRANSCRIPTIONAL ACTIVATOR SOXR"/>
    <property type="match status" value="1"/>
</dbReference>
<dbReference type="AlphaFoldDB" id="A0AAE4Q8K5"/>
<dbReference type="PANTHER" id="PTHR30204:SF69">
    <property type="entry name" value="MERR-FAMILY TRANSCRIPTIONAL REGULATOR"/>
    <property type="match status" value="1"/>
</dbReference>
<keyword evidence="3" id="KW-0238">DNA-binding</keyword>
<dbReference type="SUPFAM" id="SSF89082">
    <property type="entry name" value="Antibiotic binding domain of TipA-like multidrug resistance regulators"/>
    <property type="match status" value="1"/>
</dbReference>
<sequence length="238" mass="28023">MKTVKEVSQLVGLSVRTLHYYDEIDLLKPTLVRDNGYRFYDHLALAQLQDILLFRELDFPLKTIKTLLNSPTYVQGAALADQIRLLEMRQQHLEELIQHARALQKGGEQMVFNVYDQSQMRSFEKEVKERWGKTDVYEAYQSRKEALRTEQLLQEMQEIFKRFGDLKQESIACPLVQHQVAKLQDYISQNFYPCDMKILESLGHMYIEDKRFKESIDRMAGIGTATFVSQAIRHYCQF</sequence>
<protein>
    <submittedName>
        <fullName evidence="6">MerR family transcriptional regulator</fullName>
    </submittedName>
</protein>
<keyword evidence="1" id="KW-0678">Repressor</keyword>
<reference evidence="6" key="1">
    <citation type="submission" date="2021-04" db="EMBL/GenBank/DDBJ databases">
        <title>Draft genomes of 20 S. canis strains.</title>
        <authorList>
            <person name="Pagnossin D."/>
            <person name="Weir W."/>
            <person name="Smith A."/>
            <person name="Ure R."/>
            <person name="Oravcova K."/>
        </authorList>
    </citation>
    <scope>NUCLEOTIDE SEQUENCE</scope>
    <source>
        <strain evidence="6">284</strain>
    </source>
</reference>
<dbReference type="RefSeq" id="WP_164228991.1">
    <property type="nucleotide sequence ID" value="NZ_BLKN01000025.1"/>
</dbReference>
<dbReference type="InterPro" id="IPR000551">
    <property type="entry name" value="MerR-type_HTH_dom"/>
</dbReference>
<feature type="domain" description="HTH merR-type" evidence="5">
    <location>
        <begin position="1"/>
        <end position="70"/>
    </location>
</feature>
<evidence type="ECO:0000313" key="7">
    <source>
        <dbReference type="Proteomes" id="UP001186118"/>
    </source>
</evidence>
<comment type="caution">
    <text evidence="6">The sequence shown here is derived from an EMBL/GenBank/DDBJ whole genome shotgun (WGS) entry which is preliminary data.</text>
</comment>
<dbReference type="InterPro" id="IPR036244">
    <property type="entry name" value="TipA-like_antibiotic-bd"/>
</dbReference>
<dbReference type="GO" id="GO:0003677">
    <property type="term" value="F:DNA binding"/>
    <property type="evidence" value="ECO:0007669"/>
    <property type="project" value="UniProtKB-KW"/>
</dbReference>
<keyword evidence="2" id="KW-0805">Transcription regulation</keyword>
<dbReference type="InterPro" id="IPR009061">
    <property type="entry name" value="DNA-bd_dom_put_sf"/>
</dbReference>
<dbReference type="SUPFAM" id="SSF46955">
    <property type="entry name" value="Putative DNA-binding domain"/>
    <property type="match status" value="1"/>
</dbReference>
<evidence type="ECO:0000256" key="1">
    <source>
        <dbReference type="ARBA" id="ARBA00022491"/>
    </source>
</evidence>
<dbReference type="Pfam" id="PF13411">
    <property type="entry name" value="MerR_1"/>
    <property type="match status" value="1"/>
</dbReference>
<dbReference type="Pfam" id="PF07739">
    <property type="entry name" value="TipAS"/>
    <property type="match status" value="1"/>
</dbReference>
<evidence type="ECO:0000313" key="6">
    <source>
        <dbReference type="EMBL" id="MDV5977292.1"/>
    </source>
</evidence>
<dbReference type="SMART" id="SM00422">
    <property type="entry name" value="HTH_MERR"/>
    <property type="match status" value="1"/>
</dbReference>
<dbReference type="InterPro" id="IPR047057">
    <property type="entry name" value="MerR_fam"/>
</dbReference>
<name>A0AAE4Q8K5_STRCB</name>
<keyword evidence="4" id="KW-0804">Transcription</keyword>
<evidence type="ECO:0000256" key="2">
    <source>
        <dbReference type="ARBA" id="ARBA00023015"/>
    </source>
</evidence>
<accession>A0AAE4Q8K5</accession>
<dbReference type="Gene3D" id="1.10.490.50">
    <property type="entry name" value="Antibiotic binding domain of TipA-like multidrug resistance regulators"/>
    <property type="match status" value="1"/>
</dbReference>
<organism evidence="6 7">
    <name type="scientific">Streptococcus canis</name>
    <dbReference type="NCBI Taxonomy" id="1329"/>
    <lineage>
        <taxon>Bacteria</taxon>
        <taxon>Bacillati</taxon>
        <taxon>Bacillota</taxon>
        <taxon>Bacilli</taxon>
        <taxon>Lactobacillales</taxon>
        <taxon>Streptococcaceae</taxon>
        <taxon>Streptococcus</taxon>
    </lineage>
</organism>
<evidence type="ECO:0000256" key="4">
    <source>
        <dbReference type="ARBA" id="ARBA00023163"/>
    </source>
</evidence>
<proteinExistence type="predicted"/>
<dbReference type="CDD" id="cd01106">
    <property type="entry name" value="HTH_TipAL-Mta"/>
    <property type="match status" value="1"/>
</dbReference>
<dbReference type="Proteomes" id="UP001186118">
    <property type="component" value="Unassembled WGS sequence"/>
</dbReference>
<gene>
    <name evidence="6" type="ORF">KB584_07450</name>
</gene>
<dbReference type="PROSITE" id="PS50937">
    <property type="entry name" value="HTH_MERR_2"/>
    <property type="match status" value="1"/>
</dbReference>
<dbReference type="GO" id="GO:0003700">
    <property type="term" value="F:DNA-binding transcription factor activity"/>
    <property type="evidence" value="ECO:0007669"/>
    <property type="project" value="InterPro"/>
</dbReference>